<organism evidence="4 5">
    <name type="scientific">Cellulomonas pakistanensis</name>
    <dbReference type="NCBI Taxonomy" id="992287"/>
    <lineage>
        <taxon>Bacteria</taxon>
        <taxon>Bacillati</taxon>
        <taxon>Actinomycetota</taxon>
        <taxon>Actinomycetes</taxon>
        <taxon>Micrococcales</taxon>
        <taxon>Cellulomonadaceae</taxon>
        <taxon>Cellulomonas</taxon>
    </lineage>
</organism>
<name>A0A919PE33_9CELL</name>
<comment type="caution">
    <text evidence="4">The sequence shown here is derived from an EMBL/GenBank/DDBJ whole genome shotgun (WGS) entry which is preliminary data.</text>
</comment>
<dbReference type="AlphaFoldDB" id="A0A919PE33"/>
<dbReference type="InterPro" id="IPR050832">
    <property type="entry name" value="Bact_Acetyltransf"/>
</dbReference>
<dbReference type="EMBL" id="BONO01000012">
    <property type="protein sequence ID" value="GIG36467.1"/>
    <property type="molecule type" value="Genomic_DNA"/>
</dbReference>
<evidence type="ECO:0000256" key="2">
    <source>
        <dbReference type="ARBA" id="ARBA00023315"/>
    </source>
</evidence>
<accession>A0A919PE33</accession>
<dbReference type="PANTHER" id="PTHR43877">
    <property type="entry name" value="AMINOALKYLPHOSPHONATE N-ACETYLTRANSFERASE-RELATED-RELATED"/>
    <property type="match status" value="1"/>
</dbReference>
<feature type="domain" description="N-acetyltransferase" evidence="3">
    <location>
        <begin position="19"/>
        <end position="155"/>
    </location>
</feature>
<sequence>MTTTSDASYTLESVDWADPRAVAMREAMDAEMGARYASAGPLSPAAQAALTVDPATVRHVVLAVDHDGTPIGHAALRDLGGEWEVKRVVVGAGQRGRGVGRAIMTEVERVARAAGADRVILQTGDRQPEAEALYVALGWTRIPTYPPYDAAMPLPSRCYAKRLA</sequence>
<evidence type="ECO:0000256" key="1">
    <source>
        <dbReference type="ARBA" id="ARBA00022679"/>
    </source>
</evidence>
<dbReference type="InterPro" id="IPR016181">
    <property type="entry name" value="Acyl_CoA_acyltransferase"/>
</dbReference>
<dbReference type="GO" id="GO:0016747">
    <property type="term" value="F:acyltransferase activity, transferring groups other than amino-acyl groups"/>
    <property type="evidence" value="ECO:0007669"/>
    <property type="project" value="InterPro"/>
</dbReference>
<keyword evidence="2" id="KW-0012">Acyltransferase</keyword>
<keyword evidence="5" id="KW-1185">Reference proteome</keyword>
<protein>
    <submittedName>
        <fullName evidence="4">N-acetyltransferase</fullName>
    </submittedName>
</protein>
<dbReference type="PROSITE" id="PS51186">
    <property type="entry name" value="GNAT"/>
    <property type="match status" value="1"/>
</dbReference>
<dbReference type="PANTHER" id="PTHR43877:SF2">
    <property type="entry name" value="AMINOALKYLPHOSPHONATE N-ACETYLTRANSFERASE-RELATED"/>
    <property type="match status" value="1"/>
</dbReference>
<proteinExistence type="predicted"/>
<dbReference type="RefSeq" id="WP_203668489.1">
    <property type="nucleotide sequence ID" value="NZ_BONO01000012.1"/>
</dbReference>
<evidence type="ECO:0000313" key="5">
    <source>
        <dbReference type="Proteomes" id="UP000642125"/>
    </source>
</evidence>
<dbReference type="CDD" id="cd04301">
    <property type="entry name" value="NAT_SF"/>
    <property type="match status" value="1"/>
</dbReference>
<dbReference type="Gene3D" id="3.40.630.30">
    <property type="match status" value="1"/>
</dbReference>
<evidence type="ECO:0000259" key="3">
    <source>
        <dbReference type="PROSITE" id="PS51186"/>
    </source>
</evidence>
<gene>
    <name evidence="4" type="ORF">Cpa01nite_18480</name>
</gene>
<reference evidence="4" key="1">
    <citation type="submission" date="2021-01" db="EMBL/GenBank/DDBJ databases">
        <title>Whole genome shotgun sequence of Cellulomonas pakistanensis NBRC 110800.</title>
        <authorList>
            <person name="Komaki H."/>
            <person name="Tamura T."/>
        </authorList>
    </citation>
    <scope>NUCLEOTIDE SEQUENCE</scope>
    <source>
        <strain evidence="4">NBRC 110800</strain>
    </source>
</reference>
<evidence type="ECO:0000313" key="4">
    <source>
        <dbReference type="EMBL" id="GIG36467.1"/>
    </source>
</evidence>
<dbReference type="Proteomes" id="UP000642125">
    <property type="component" value="Unassembled WGS sequence"/>
</dbReference>
<dbReference type="Pfam" id="PF00583">
    <property type="entry name" value="Acetyltransf_1"/>
    <property type="match status" value="1"/>
</dbReference>
<keyword evidence="1" id="KW-0808">Transferase</keyword>
<dbReference type="SUPFAM" id="SSF55729">
    <property type="entry name" value="Acyl-CoA N-acyltransferases (Nat)"/>
    <property type="match status" value="1"/>
</dbReference>
<dbReference type="InterPro" id="IPR000182">
    <property type="entry name" value="GNAT_dom"/>
</dbReference>